<organism evidence="2 3">
    <name type="scientific">Candidatus Kerfeldbacteria bacterium RIFCSPLOWO2_01_FULL_48_11</name>
    <dbReference type="NCBI Taxonomy" id="1798543"/>
    <lineage>
        <taxon>Bacteria</taxon>
        <taxon>Candidatus Kerfeldiibacteriota</taxon>
    </lineage>
</organism>
<evidence type="ECO:0000259" key="1">
    <source>
        <dbReference type="Pfam" id="PF00293"/>
    </source>
</evidence>
<evidence type="ECO:0000313" key="3">
    <source>
        <dbReference type="Proteomes" id="UP000179164"/>
    </source>
</evidence>
<comment type="caution">
    <text evidence="2">The sequence shown here is derived from an EMBL/GenBank/DDBJ whole genome shotgun (WGS) entry which is preliminary data.</text>
</comment>
<dbReference type="EMBL" id="MHKE01000012">
    <property type="protein sequence ID" value="OGY84019.1"/>
    <property type="molecule type" value="Genomic_DNA"/>
</dbReference>
<gene>
    <name evidence="2" type="ORF">A2898_01990</name>
</gene>
<proteinExistence type="predicted"/>
<evidence type="ECO:0000313" key="2">
    <source>
        <dbReference type="EMBL" id="OGY84019.1"/>
    </source>
</evidence>
<name>A0A1G2B5Y0_9BACT</name>
<dbReference type="InterPro" id="IPR000086">
    <property type="entry name" value="NUDIX_hydrolase_dom"/>
</dbReference>
<feature type="domain" description="Nudix hydrolase" evidence="1">
    <location>
        <begin position="21"/>
        <end position="136"/>
    </location>
</feature>
<dbReference type="SUPFAM" id="SSF55811">
    <property type="entry name" value="Nudix"/>
    <property type="match status" value="1"/>
</dbReference>
<dbReference type="Proteomes" id="UP000179164">
    <property type="component" value="Unassembled WGS sequence"/>
</dbReference>
<dbReference type="STRING" id="1798543.A2898_01990"/>
<accession>A0A1G2B5Y0</accession>
<sequence length="159" mass="18250">MKNHNSMHKPAREFYQISLKMILKDSSGKILLMKAQEKDYYGGYYDLPGGRINVGEFTVPLTDILRREVREEIGDIQYELNPRPVAVARHMIPAHISSLKRDVPNLYLLYEAKYTGGEIKVSKEHTGYGWFDPQKEDVSKLLKSGNLEGLKMYLGGRMN</sequence>
<dbReference type="Pfam" id="PF00293">
    <property type="entry name" value="NUDIX"/>
    <property type="match status" value="1"/>
</dbReference>
<dbReference type="AlphaFoldDB" id="A0A1G2B5Y0"/>
<reference evidence="2 3" key="1">
    <citation type="journal article" date="2016" name="Nat. Commun.">
        <title>Thousands of microbial genomes shed light on interconnected biogeochemical processes in an aquifer system.</title>
        <authorList>
            <person name="Anantharaman K."/>
            <person name="Brown C.T."/>
            <person name="Hug L.A."/>
            <person name="Sharon I."/>
            <person name="Castelle C.J."/>
            <person name="Probst A.J."/>
            <person name="Thomas B.C."/>
            <person name="Singh A."/>
            <person name="Wilkins M.J."/>
            <person name="Karaoz U."/>
            <person name="Brodie E.L."/>
            <person name="Williams K.H."/>
            <person name="Hubbard S.S."/>
            <person name="Banfield J.F."/>
        </authorList>
    </citation>
    <scope>NUCLEOTIDE SEQUENCE [LARGE SCALE GENOMIC DNA]</scope>
</reference>
<dbReference type="Gene3D" id="3.90.79.10">
    <property type="entry name" value="Nucleoside Triphosphate Pyrophosphohydrolase"/>
    <property type="match status" value="1"/>
</dbReference>
<protein>
    <recommendedName>
        <fullName evidence="1">Nudix hydrolase domain-containing protein</fullName>
    </recommendedName>
</protein>
<dbReference type="InterPro" id="IPR015797">
    <property type="entry name" value="NUDIX_hydrolase-like_dom_sf"/>
</dbReference>